<gene>
    <name evidence="1" type="ORF">M231_02411</name>
</gene>
<proteinExistence type="predicted"/>
<keyword evidence="2" id="KW-1185">Reference proteome</keyword>
<dbReference type="Proteomes" id="UP000289152">
    <property type="component" value="Unassembled WGS sequence"/>
</dbReference>
<reference evidence="1 2" key="1">
    <citation type="submission" date="2016-06" db="EMBL/GenBank/DDBJ databases">
        <title>Evolution of pathogenesis and genome organization in the Tremellales.</title>
        <authorList>
            <person name="Cuomo C."/>
            <person name="Litvintseva A."/>
            <person name="Heitman J."/>
            <person name="Chen Y."/>
            <person name="Sun S."/>
            <person name="Springer D."/>
            <person name="Dromer F."/>
            <person name="Young S."/>
            <person name="Zeng Q."/>
            <person name="Chapman S."/>
            <person name="Gujja S."/>
            <person name="Saif S."/>
            <person name="Birren B."/>
        </authorList>
    </citation>
    <scope>NUCLEOTIDE SEQUENCE [LARGE SCALE GENOMIC DNA]</scope>
    <source>
        <strain evidence="1 2">ATCC 28783</strain>
    </source>
</reference>
<organism evidence="1 2">
    <name type="scientific">Tremella mesenterica</name>
    <name type="common">Jelly fungus</name>
    <dbReference type="NCBI Taxonomy" id="5217"/>
    <lineage>
        <taxon>Eukaryota</taxon>
        <taxon>Fungi</taxon>
        <taxon>Dikarya</taxon>
        <taxon>Basidiomycota</taxon>
        <taxon>Agaricomycotina</taxon>
        <taxon>Tremellomycetes</taxon>
        <taxon>Tremellales</taxon>
        <taxon>Tremellaceae</taxon>
        <taxon>Tremella</taxon>
    </lineage>
</organism>
<comment type="caution">
    <text evidence="1">The sequence shown here is derived from an EMBL/GenBank/DDBJ whole genome shotgun (WGS) entry which is preliminary data.</text>
</comment>
<dbReference type="VEuPathDB" id="FungiDB:TREMEDRAFT_58644"/>
<dbReference type="AlphaFoldDB" id="A0A4V1M4G6"/>
<evidence type="ECO:0000313" key="2">
    <source>
        <dbReference type="Proteomes" id="UP000289152"/>
    </source>
</evidence>
<dbReference type="InParanoid" id="A0A4V1M4G6"/>
<evidence type="ECO:0000313" key="1">
    <source>
        <dbReference type="EMBL" id="RXK40297.1"/>
    </source>
</evidence>
<sequence length="257" mass="29118">MITVNYGILHARADGSQIPWNLMVNQLVYTARWAYEKQEAPTKTREDILKMSKELKTSLARWEMGSGQAPVQHLVLAYTMTYGVGDEFRMTLHQKFPIVDDETQVFLAAPTPISEIDNYVFDTAVDALEEIQEAEDEVPVQAQYTLPSYSEEPRQPYAVMTTKNYQVTSYENQGPDEDETMTWETPSGNVHDFQSTYPETQGYAQGGMPQPYSWVHNEGYTVPPTPTVPTGQIPSMTSVRTDEVWKALLEESKATRS</sequence>
<name>A0A4V1M4G6_TREME</name>
<accession>A0A4V1M4G6</accession>
<dbReference type="EMBL" id="SDIL01000020">
    <property type="protein sequence ID" value="RXK40297.1"/>
    <property type="molecule type" value="Genomic_DNA"/>
</dbReference>
<protein>
    <submittedName>
        <fullName evidence="1">Uncharacterized protein</fullName>
    </submittedName>
</protein>